<protein>
    <recommendedName>
        <fullName evidence="1">Protein Lines N-terminal domain-containing protein</fullName>
    </recommendedName>
</protein>
<dbReference type="PANTHER" id="PTHR16057">
    <property type="entry name" value="WINS1, 2 PROTEIN"/>
    <property type="match status" value="1"/>
</dbReference>
<dbReference type="InterPro" id="IPR032794">
    <property type="entry name" value="LINES_N"/>
</dbReference>
<dbReference type="Proteomes" id="UP001164746">
    <property type="component" value="Chromosome 5"/>
</dbReference>
<feature type="domain" description="Protein Lines N-terminal" evidence="1">
    <location>
        <begin position="128"/>
        <end position="184"/>
    </location>
</feature>
<gene>
    <name evidence="2" type="ORF">MAR_019563</name>
</gene>
<evidence type="ECO:0000313" key="2">
    <source>
        <dbReference type="EMBL" id="WAR04194.1"/>
    </source>
</evidence>
<organism evidence="2 3">
    <name type="scientific">Mya arenaria</name>
    <name type="common">Soft-shell clam</name>
    <dbReference type="NCBI Taxonomy" id="6604"/>
    <lineage>
        <taxon>Eukaryota</taxon>
        <taxon>Metazoa</taxon>
        <taxon>Spiralia</taxon>
        <taxon>Lophotrochozoa</taxon>
        <taxon>Mollusca</taxon>
        <taxon>Bivalvia</taxon>
        <taxon>Autobranchia</taxon>
        <taxon>Heteroconchia</taxon>
        <taxon>Euheterodonta</taxon>
        <taxon>Imparidentia</taxon>
        <taxon>Neoheterodontei</taxon>
        <taxon>Myida</taxon>
        <taxon>Myoidea</taxon>
        <taxon>Myidae</taxon>
        <taxon>Mya</taxon>
    </lineage>
</organism>
<accession>A0ABY7E4S7</accession>
<dbReference type="PANTHER" id="PTHR16057:SF1">
    <property type="entry name" value="PROTEIN LINES HOMOLOG 1"/>
    <property type="match status" value="1"/>
</dbReference>
<evidence type="ECO:0000313" key="3">
    <source>
        <dbReference type="Proteomes" id="UP001164746"/>
    </source>
</evidence>
<dbReference type="EMBL" id="CP111016">
    <property type="protein sequence ID" value="WAR04194.1"/>
    <property type="molecule type" value="Genomic_DNA"/>
</dbReference>
<sequence>MDVLLYVQYIFLPETKCLYVCPDSLCSFNQSPLPGFSIGWNRLLSETRIIDCIRYRNAGNGESLLNAGDRFKQYEAQQRIVSLVIESKDKMAVDFIIEFTMSAKSSGQMCLSMELLRDILVKRSPLSPDKLCQHHYLFLQFVGIVGYDHVTLVDFLTSPETNFREYLVKYLEHLKQTWKPFMDCVDHFKKHERDEFSETENDSGNKDYGMTASDDEYASSVSDIPQSTSFTSTESNTPCMNEDTNITSSCSKKAALLTSGVSVSTAAGLGLIAGAYDSSSEEGEDVTDDVTTLSDNDISDISSDTRADALGADSNTFVHKAYQEVGGFAEVDYCETDKSEKDQTKDKGVLKADNDTDTDIINEPTEILLDIDLSGDSVLANGLLDDVMGMLIRTRLSLERLHPHSLAFEIVDISDGDGCAALNPVSGGVCAVAHGAEALIDLVVSV</sequence>
<name>A0ABY7E4S7_MYAAR</name>
<dbReference type="Pfam" id="PF14694">
    <property type="entry name" value="LINES_N"/>
    <property type="match status" value="1"/>
</dbReference>
<proteinExistence type="predicted"/>
<dbReference type="InterPro" id="IPR024875">
    <property type="entry name" value="Protein_Lines"/>
</dbReference>
<reference evidence="2" key="1">
    <citation type="submission" date="2022-11" db="EMBL/GenBank/DDBJ databases">
        <title>Centuries of genome instability and evolution in soft-shell clam transmissible cancer (bioRxiv).</title>
        <authorList>
            <person name="Hart S.F.M."/>
            <person name="Yonemitsu M.A."/>
            <person name="Giersch R.M."/>
            <person name="Beal B.F."/>
            <person name="Arriagada G."/>
            <person name="Davis B.W."/>
            <person name="Ostrander E.A."/>
            <person name="Goff S.P."/>
            <person name="Metzger M.J."/>
        </authorList>
    </citation>
    <scope>NUCLEOTIDE SEQUENCE</scope>
    <source>
        <strain evidence="2">MELC-2E11</strain>
        <tissue evidence="2">Siphon/mantle</tissue>
    </source>
</reference>
<evidence type="ECO:0000259" key="1">
    <source>
        <dbReference type="Pfam" id="PF14694"/>
    </source>
</evidence>
<keyword evidence="3" id="KW-1185">Reference proteome</keyword>